<gene>
    <name evidence="2" type="ORF">AVDCRST_MAG18-2718</name>
</gene>
<evidence type="ECO:0000259" key="1">
    <source>
        <dbReference type="Pfam" id="PF12728"/>
    </source>
</evidence>
<dbReference type="NCBIfam" id="TIGR01764">
    <property type="entry name" value="excise"/>
    <property type="match status" value="1"/>
</dbReference>
<reference evidence="2" key="1">
    <citation type="submission" date="2020-02" db="EMBL/GenBank/DDBJ databases">
        <authorList>
            <person name="Meier V. D."/>
        </authorList>
    </citation>
    <scope>NUCLEOTIDE SEQUENCE</scope>
    <source>
        <strain evidence="2">AVDCRST_MAG18</strain>
    </source>
</reference>
<dbReference type="InterPro" id="IPR010093">
    <property type="entry name" value="SinI_DNA-bd"/>
</dbReference>
<sequence length="65" mass="7201">MAETAPERPLLTVEEAAERLGTGKTLAWELVWDGVLLSVHLGRCVRVPLRALEDWTDQMATGGQR</sequence>
<proteinExistence type="predicted"/>
<feature type="domain" description="Helix-turn-helix" evidence="1">
    <location>
        <begin position="10"/>
        <end position="58"/>
    </location>
</feature>
<protein>
    <recommendedName>
        <fullName evidence="1">Helix-turn-helix domain-containing protein</fullName>
    </recommendedName>
</protein>
<dbReference type="InterPro" id="IPR041657">
    <property type="entry name" value="HTH_17"/>
</dbReference>
<dbReference type="EMBL" id="CADCWN010000209">
    <property type="protein sequence ID" value="CAA9577479.1"/>
    <property type="molecule type" value="Genomic_DNA"/>
</dbReference>
<accession>A0A6J4VHG1</accession>
<dbReference type="GO" id="GO:0003677">
    <property type="term" value="F:DNA binding"/>
    <property type="evidence" value="ECO:0007669"/>
    <property type="project" value="InterPro"/>
</dbReference>
<evidence type="ECO:0000313" key="2">
    <source>
        <dbReference type="EMBL" id="CAA9577479.1"/>
    </source>
</evidence>
<name>A0A6J4VHG1_9BACT</name>
<dbReference type="Pfam" id="PF12728">
    <property type="entry name" value="HTH_17"/>
    <property type="match status" value="1"/>
</dbReference>
<organism evidence="2">
    <name type="scientific">uncultured Thermomicrobiales bacterium</name>
    <dbReference type="NCBI Taxonomy" id="1645740"/>
    <lineage>
        <taxon>Bacteria</taxon>
        <taxon>Pseudomonadati</taxon>
        <taxon>Thermomicrobiota</taxon>
        <taxon>Thermomicrobia</taxon>
        <taxon>Thermomicrobiales</taxon>
        <taxon>environmental samples</taxon>
    </lineage>
</organism>
<dbReference type="AlphaFoldDB" id="A0A6J4VHG1"/>